<protein>
    <submittedName>
        <fullName evidence="2">Uncharacterized protein</fullName>
    </submittedName>
</protein>
<sequence>MRINWKIIIIIIAVLILFFMFLFIKYEDELTFIRCLPVTMQKNISYTIDDYKIAVPLHNFAFIKNIDVSLKPSVSYFTILSFEEINKFYDEAKRNAEENFKEYSSYGKSLYYNEANDIYVQIPEYYYIEGEKDIIKKIKFSLIDNDTIKKIIENENKK</sequence>
<dbReference type="AlphaFoldDB" id="A0A6I0FH04"/>
<accession>A0A6I0FH04</accession>
<comment type="caution">
    <text evidence="2">The sequence shown here is derived from an EMBL/GenBank/DDBJ whole genome shotgun (WGS) entry which is preliminary data.</text>
</comment>
<dbReference type="EMBL" id="WBZC01000019">
    <property type="protein sequence ID" value="KAB3535451.1"/>
    <property type="molecule type" value="Genomic_DNA"/>
</dbReference>
<name>A0A6I0FH04_9FIRM</name>
<evidence type="ECO:0000313" key="2">
    <source>
        <dbReference type="EMBL" id="KAB3535451.1"/>
    </source>
</evidence>
<dbReference type="RefSeq" id="WP_151860816.1">
    <property type="nucleotide sequence ID" value="NZ_WBZC01000019.1"/>
</dbReference>
<evidence type="ECO:0000313" key="3">
    <source>
        <dbReference type="Proteomes" id="UP000432715"/>
    </source>
</evidence>
<keyword evidence="1" id="KW-1133">Transmembrane helix</keyword>
<reference evidence="2 3" key="1">
    <citation type="submission" date="2019-10" db="EMBL/GenBank/DDBJ databases">
        <title>Alkaliphilus serpentinus sp. nov. and Alkaliphilus pronyensis sp. nov., two novel anaerobic alkaliphilic species isolated from the serpentinized-hosted hydrothermal field of the Prony Bay (New Caledonia).</title>
        <authorList>
            <person name="Postec A."/>
        </authorList>
    </citation>
    <scope>NUCLEOTIDE SEQUENCE [LARGE SCALE GENOMIC DNA]</scope>
    <source>
        <strain evidence="2 3">LacV</strain>
    </source>
</reference>
<proteinExistence type="predicted"/>
<dbReference type="Proteomes" id="UP000432715">
    <property type="component" value="Unassembled WGS sequence"/>
</dbReference>
<feature type="transmembrane region" description="Helical" evidence="1">
    <location>
        <begin position="7"/>
        <end position="26"/>
    </location>
</feature>
<keyword evidence="1" id="KW-0812">Transmembrane</keyword>
<gene>
    <name evidence="2" type="ORF">F8154_06615</name>
</gene>
<keyword evidence="3" id="KW-1185">Reference proteome</keyword>
<organism evidence="2 3">
    <name type="scientific">Alkaliphilus pronyensis</name>
    <dbReference type="NCBI Taxonomy" id="1482732"/>
    <lineage>
        <taxon>Bacteria</taxon>
        <taxon>Bacillati</taxon>
        <taxon>Bacillota</taxon>
        <taxon>Clostridia</taxon>
        <taxon>Peptostreptococcales</taxon>
        <taxon>Natronincolaceae</taxon>
        <taxon>Alkaliphilus</taxon>
    </lineage>
</organism>
<keyword evidence="1" id="KW-0472">Membrane</keyword>
<evidence type="ECO:0000256" key="1">
    <source>
        <dbReference type="SAM" id="Phobius"/>
    </source>
</evidence>